<gene>
    <name evidence="2" type="ORF">QXL92_33360</name>
</gene>
<dbReference type="AlphaFoldDB" id="A0AAJ1SG75"/>
<evidence type="ECO:0000313" key="3">
    <source>
        <dbReference type="Proteomes" id="UP001229081"/>
    </source>
</evidence>
<reference evidence="2" key="1">
    <citation type="submission" date="2023-06" db="EMBL/GenBank/DDBJ databases">
        <title>Identification of two novel mycobacterium reveal diversities and complexities of Mycobacterium gordonae clade.</title>
        <authorList>
            <person name="Matsumoto Y."/>
            <person name="Nakamura S."/>
            <person name="Motooka D."/>
            <person name="Fukushima K."/>
        </authorList>
    </citation>
    <scope>NUCLEOTIDE SEQUENCE</scope>
    <source>
        <strain evidence="2">TY812</strain>
    </source>
</reference>
<proteinExistence type="predicted"/>
<organism evidence="2 3">
    <name type="scientific">Mycobacterium paragordonae</name>
    <dbReference type="NCBI Taxonomy" id="1389713"/>
    <lineage>
        <taxon>Bacteria</taxon>
        <taxon>Bacillati</taxon>
        <taxon>Actinomycetota</taxon>
        <taxon>Actinomycetes</taxon>
        <taxon>Mycobacteriales</taxon>
        <taxon>Mycobacteriaceae</taxon>
        <taxon>Mycobacterium</taxon>
    </lineage>
</organism>
<accession>A0AAJ1SG75</accession>
<comment type="caution">
    <text evidence="2">The sequence shown here is derived from an EMBL/GenBank/DDBJ whole genome shotgun (WGS) entry which is preliminary data.</text>
</comment>
<feature type="domain" description="HTH cro/C1-type" evidence="1">
    <location>
        <begin position="12"/>
        <end position="69"/>
    </location>
</feature>
<sequence>MTSPATSHLGRLIDEYLRRHSASIGGLADRIGISRQSLRQWRVGEIRSLPTQQNLKSAAIQIGCSYEQILDAALHDAGYLDADRATAPESTSRTAGAAFIHNVIVAESYSGRADNRVHEWARGPGIWTTAHRGHSGYRRLNLWAYPDEAAALKAAARLGMECGLDEDQAAVEAYARQDYRAVLDRHRETFPEWQILTVELTYFVGDGDELVATSAGLDPYTPLSCRSPWEANTASDEEPALRGTDAADDDEPAFVENEEEYSEIVELISSRQAILIANAADEIAAGIRSDADILGSAPVTPINSGQLEVLATLPAVTFGQSRLWRYQLAAAADRLSADTRLWGAPIPRCTGEEMVLHLVLRRAQAAARPRQVRRGSWDQLSEVLFQDHDVLTLYDLPPEATESLAGGVNLHPLRWFTEFTLPFPMPERPISPA</sequence>
<evidence type="ECO:0000313" key="2">
    <source>
        <dbReference type="EMBL" id="MDP7739617.1"/>
    </source>
</evidence>
<dbReference type="RefSeq" id="WP_306256034.1">
    <property type="nucleotide sequence ID" value="NZ_JAUFSA010000006.1"/>
</dbReference>
<dbReference type="CDD" id="cd00093">
    <property type="entry name" value="HTH_XRE"/>
    <property type="match status" value="1"/>
</dbReference>
<dbReference type="SMART" id="SM00530">
    <property type="entry name" value="HTH_XRE"/>
    <property type="match status" value="1"/>
</dbReference>
<protein>
    <submittedName>
        <fullName evidence="2">Helix-turn-helix transcriptional regulator</fullName>
    </submittedName>
</protein>
<dbReference type="InterPro" id="IPR001387">
    <property type="entry name" value="Cro/C1-type_HTH"/>
</dbReference>
<dbReference type="Proteomes" id="UP001229081">
    <property type="component" value="Unassembled WGS sequence"/>
</dbReference>
<evidence type="ECO:0000259" key="1">
    <source>
        <dbReference type="SMART" id="SM00530"/>
    </source>
</evidence>
<dbReference type="EMBL" id="JAUFSA010000006">
    <property type="protein sequence ID" value="MDP7739617.1"/>
    <property type="molecule type" value="Genomic_DNA"/>
</dbReference>
<name>A0AAJ1SG75_9MYCO</name>